<accession>A0A969PT93</accession>
<dbReference type="SUPFAM" id="SSF54909">
    <property type="entry name" value="Dimeric alpha+beta barrel"/>
    <property type="match status" value="1"/>
</dbReference>
<dbReference type="CDD" id="cd00090">
    <property type="entry name" value="HTH_ARSR"/>
    <property type="match status" value="1"/>
</dbReference>
<proteinExistence type="predicted"/>
<dbReference type="InterPro" id="IPR036388">
    <property type="entry name" value="WH-like_DNA-bd_sf"/>
</dbReference>
<dbReference type="GO" id="GO:0043565">
    <property type="term" value="F:sequence-specific DNA binding"/>
    <property type="evidence" value="ECO:0007669"/>
    <property type="project" value="InterPro"/>
</dbReference>
<dbReference type="SUPFAM" id="SSF46785">
    <property type="entry name" value="Winged helix' DNA-binding domain"/>
    <property type="match status" value="1"/>
</dbReference>
<dbReference type="Gene3D" id="1.10.10.10">
    <property type="entry name" value="Winged helix-like DNA-binding domain superfamily/Winged helix DNA-binding domain"/>
    <property type="match status" value="1"/>
</dbReference>
<keyword evidence="3" id="KW-0804">Transcription</keyword>
<dbReference type="GO" id="GO:0005829">
    <property type="term" value="C:cytosol"/>
    <property type="evidence" value="ECO:0007669"/>
    <property type="project" value="TreeGrafter"/>
</dbReference>
<dbReference type="Gene3D" id="3.30.70.920">
    <property type="match status" value="1"/>
</dbReference>
<dbReference type="GO" id="GO:0043200">
    <property type="term" value="P:response to amino acid"/>
    <property type="evidence" value="ECO:0007669"/>
    <property type="project" value="TreeGrafter"/>
</dbReference>
<evidence type="ECO:0000256" key="1">
    <source>
        <dbReference type="ARBA" id="ARBA00023015"/>
    </source>
</evidence>
<dbReference type="RefSeq" id="WP_168009182.1">
    <property type="nucleotide sequence ID" value="NZ_JAATHJ010000038.1"/>
</dbReference>
<comment type="caution">
    <text evidence="5">The sequence shown here is derived from an EMBL/GenBank/DDBJ whole genome shotgun (WGS) entry which is preliminary data.</text>
</comment>
<dbReference type="Pfam" id="PF13412">
    <property type="entry name" value="HTH_24"/>
    <property type="match status" value="1"/>
</dbReference>
<gene>
    <name evidence="5" type="ORF">HCN83_16085</name>
</gene>
<evidence type="ECO:0000313" key="6">
    <source>
        <dbReference type="Proteomes" id="UP000752012"/>
    </source>
</evidence>
<dbReference type="InterPro" id="IPR011991">
    <property type="entry name" value="ArsR-like_HTH"/>
</dbReference>
<dbReference type="Pfam" id="PF01037">
    <property type="entry name" value="AsnC_trans_reg"/>
    <property type="match status" value="1"/>
</dbReference>
<dbReference type="SMART" id="SM00344">
    <property type="entry name" value="HTH_ASNC"/>
    <property type="match status" value="1"/>
</dbReference>
<organism evidence="5 6">
    <name type="scientific">Alkalicoccus luteus</name>
    <dbReference type="NCBI Taxonomy" id="1237094"/>
    <lineage>
        <taxon>Bacteria</taxon>
        <taxon>Bacillati</taxon>
        <taxon>Bacillota</taxon>
        <taxon>Bacilli</taxon>
        <taxon>Bacillales</taxon>
        <taxon>Bacillaceae</taxon>
        <taxon>Alkalicoccus</taxon>
    </lineage>
</organism>
<name>A0A969PT93_9BACI</name>
<protein>
    <submittedName>
        <fullName evidence="5">Lrp/AsnC family transcriptional regulator</fullName>
    </submittedName>
</protein>
<dbReference type="PANTHER" id="PTHR30154:SF34">
    <property type="entry name" value="TRANSCRIPTIONAL REGULATOR AZLB"/>
    <property type="match status" value="1"/>
</dbReference>
<dbReference type="PROSITE" id="PS50956">
    <property type="entry name" value="HTH_ASNC_2"/>
    <property type="match status" value="1"/>
</dbReference>
<dbReference type="Proteomes" id="UP000752012">
    <property type="component" value="Unassembled WGS sequence"/>
</dbReference>
<dbReference type="EMBL" id="JAATHJ010000038">
    <property type="protein sequence ID" value="NJP39090.1"/>
    <property type="molecule type" value="Genomic_DNA"/>
</dbReference>
<dbReference type="InterPro" id="IPR019887">
    <property type="entry name" value="Tscrpt_reg_AsnC/Lrp_C"/>
</dbReference>
<dbReference type="PRINTS" id="PR00033">
    <property type="entry name" value="HTHASNC"/>
</dbReference>
<reference evidence="5 6" key="1">
    <citation type="submission" date="2020-03" db="EMBL/GenBank/DDBJ databases">
        <title>Assessment of the enzymatic potential of alkaline-tolerant lipase obtained from Bacillus luteus H11 (technogenic soil) for the bioremediation of saline soils contaminated with petroleum substances.</title>
        <authorList>
            <person name="Kalwasinska A."/>
        </authorList>
    </citation>
    <scope>NUCLEOTIDE SEQUENCE [LARGE SCALE GENOMIC DNA]</scope>
    <source>
        <strain evidence="5 6">H11</strain>
    </source>
</reference>
<dbReference type="InterPro" id="IPR011008">
    <property type="entry name" value="Dimeric_a/b-barrel"/>
</dbReference>
<dbReference type="InterPro" id="IPR036390">
    <property type="entry name" value="WH_DNA-bd_sf"/>
</dbReference>
<dbReference type="PANTHER" id="PTHR30154">
    <property type="entry name" value="LEUCINE-RESPONSIVE REGULATORY PROTEIN"/>
    <property type="match status" value="1"/>
</dbReference>
<dbReference type="InterPro" id="IPR000485">
    <property type="entry name" value="AsnC-type_HTH_dom"/>
</dbReference>
<evidence type="ECO:0000313" key="5">
    <source>
        <dbReference type="EMBL" id="NJP39090.1"/>
    </source>
</evidence>
<evidence type="ECO:0000256" key="3">
    <source>
        <dbReference type="ARBA" id="ARBA00023163"/>
    </source>
</evidence>
<keyword evidence="1" id="KW-0805">Transcription regulation</keyword>
<dbReference type="AlphaFoldDB" id="A0A969PT93"/>
<keyword evidence="6" id="KW-1185">Reference proteome</keyword>
<keyword evidence="2" id="KW-0238">DNA-binding</keyword>
<dbReference type="InterPro" id="IPR019888">
    <property type="entry name" value="Tscrpt_reg_AsnC-like"/>
</dbReference>
<feature type="domain" description="HTH asnC-type" evidence="4">
    <location>
        <begin position="1"/>
        <end position="62"/>
    </location>
</feature>
<evidence type="ECO:0000259" key="4">
    <source>
        <dbReference type="PROSITE" id="PS50956"/>
    </source>
</evidence>
<sequence>MDQTDLHILEILQEDARISNIELAKRINLSPPAALSRVRKLEEEQIIERSTIILNAEKLGYDLLCFVFMSTNLHQTDELTALETQLARMPEVLECCCLTGEYDYLLKVVIRNRRELETFVRRLNELGGTRIQTSLSLRRIKDTTSLPLR</sequence>
<evidence type="ECO:0000256" key="2">
    <source>
        <dbReference type="ARBA" id="ARBA00023125"/>
    </source>
</evidence>